<keyword evidence="1" id="KW-0812">Transmembrane</keyword>
<dbReference type="EMBL" id="CM002926">
    <property type="protein sequence ID" value="KGN50518.1"/>
    <property type="molecule type" value="Genomic_DNA"/>
</dbReference>
<gene>
    <name evidence="2" type="ORF">Csa_5G180315</name>
</gene>
<organism evidence="2 3">
    <name type="scientific">Cucumis sativus</name>
    <name type="common">Cucumber</name>
    <dbReference type="NCBI Taxonomy" id="3659"/>
    <lineage>
        <taxon>Eukaryota</taxon>
        <taxon>Viridiplantae</taxon>
        <taxon>Streptophyta</taxon>
        <taxon>Embryophyta</taxon>
        <taxon>Tracheophyta</taxon>
        <taxon>Spermatophyta</taxon>
        <taxon>Magnoliopsida</taxon>
        <taxon>eudicotyledons</taxon>
        <taxon>Gunneridae</taxon>
        <taxon>Pentapetalae</taxon>
        <taxon>rosids</taxon>
        <taxon>fabids</taxon>
        <taxon>Cucurbitales</taxon>
        <taxon>Cucurbitaceae</taxon>
        <taxon>Benincaseae</taxon>
        <taxon>Cucumis</taxon>
    </lineage>
</organism>
<dbReference type="PANTHER" id="PTHR33103">
    <property type="entry name" value="OS01G0153900 PROTEIN"/>
    <property type="match status" value="1"/>
</dbReference>
<dbReference type="Proteomes" id="UP000029981">
    <property type="component" value="Chromosome 5"/>
</dbReference>
<dbReference type="OMA" id="SGCESKM"/>
<reference evidence="2 3" key="3">
    <citation type="journal article" date="2010" name="BMC Genomics">
        <title>Transcriptome sequencing and comparative analysis of cucumber flowers with different sex types.</title>
        <authorList>
            <person name="Guo S."/>
            <person name="Zheng Y."/>
            <person name="Joung J.G."/>
            <person name="Liu S."/>
            <person name="Zhang Z."/>
            <person name="Crasta O.R."/>
            <person name="Sobral B.W."/>
            <person name="Xu Y."/>
            <person name="Huang S."/>
            <person name="Fei Z."/>
        </authorList>
    </citation>
    <scope>NUCLEOTIDE SEQUENCE [LARGE SCALE GENOMIC DNA]</scope>
    <source>
        <strain evidence="3">cv. 9930</strain>
    </source>
</reference>
<keyword evidence="3" id="KW-1185">Reference proteome</keyword>
<reference evidence="2 3" key="1">
    <citation type="journal article" date="2009" name="Nat. Genet.">
        <title>The genome of the cucumber, Cucumis sativus L.</title>
        <authorList>
            <person name="Huang S."/>
            <person name="Li R."/>
            <person name="Zhang Z."/>
            <person name="Li L."/>
            <person name="Gu X."/>
            <person name="Fan W."/>
            <person name="Lucas W.J."/>
            <person name="Wang X."/>
            <person name="Xie B."/>
            <person name="Ni P."/>
            <person name="Ren Y."/>
            <person name="Zhu H."/>
            <person name="Li J."/>
            <person name="Lin K."/>
            <person name="Jin W."/>
            <person name="Fei Z."/>
            <person name="Li G."/>
            <person name="Staub J."/>
            <person name="Kilian A."/>
            <person name="van der Vossen E.A."/>
            <person name="Wu Y."/>
            <person name="Guo J."/>
            <person name="He J."/>
            <person name="Jia Z."/>
            <person name="Ren Y."/>
            <person name="Tian G."/>
            <person name="Lu Y."/>
            <person name="Ruan J."/>
            <person name="Qian W."/>
            <person name="Wang M."/>
            <person name="Huang Q."/>
            <person name="Li B."/>
            <person name="Xuan Z."/>
            <person name="Cao J."/>
            <person name="Asan"/>
            <person name="Wu Z."/>
            <person name="Zhang J."/>
            <person name="Cai Q."/>
            <person name="Bai Y."/>
            <person name="Zhao B."/>
            <person name="Han Y."/>
            <person name="Li Y."/>
            <person name="Li X."/>
            <person name="Wang S."/>
            <person name="Shi Q."/>
            <person name="Liu S."/>
            <person name="Cho W.K."/>
            <person name="Kim J.Y."/>
            <person name="Xu Y."/>
            <person name="Heller-Uszynska K."/>
            <person name="Miao H."/>
            <person name="Cheng Z."/>
            <person name="Zhang S."/>
            <person name="Wu J."/>
            <person name="Yang Y."/>
            <person name="Kang H."/>
            <person name="Li M."/>
            <person name="Liang H."/>
            <person name="Ren X."/>
            <person name="Shi Z."/>
            <person name="Wen M."/>
            <person name="Jian M."/>
            <person name="Yang H."/>
            <person name="Zhang G."/>
            <person name="Yang Z."/>
            <person name="Chen R."/>
            <person name="Liu S."/>
            <person name="Li J."/>
            <person name="Ma L."/>
            <person name="Liu H."/>
            <person name="Zhou Y."/>
            <person name="Zhao J."/>
            <person name="Fang X."/>
            <person name="Li G."/>
            <person name="Fang L."/>
            <person name="Li Y."/>
            <person name="Liu D."/>
            <person name="Zheng H."/>
            <person name="Zhang Y."/>
            <person name="Qin N."/>
            <person name="Li Z."/>
            <person name="Yang G."/>
            <person name="Yang S."/>
            <person name="Bolund L."/>
            <person name="Kristiansen K."/>
            <person name="Zheng H."/>
            <person name="Li S."/>
            <person name="Zhang X."/>
            <person name="Yang H."/>
            <person name="Wang J."/>
            <person name="Sun R."/>
            <person name="Zhang B."/>
            <person name="Jiang S."/>
            <person name="Wang J."/>
            <person name="Du Y."/>
            <person name="Li S."/>
        </authorList>
    </citation>
    <scope>NUCLEOTIDE SEQUENCE [LARGE SCALE GENOMIC DNA]</scope>
    <source>
        <strain evidence="3">cv. 9930</strain>
    </source>
</reference>
<keyword evidence="1" id="KW-1133">Transmembrane helix</keyword>
<accession>A0A0A0KLT0</accession>
<proteinExistence type="predicted"/>
<reference evidence="2 3" key="4">
    <citation type="journal article" date="2011" name="BMC Genomics">
        <title>RNA-Seq improves annotation of protein-coding genes in the cucumber genome.</title>
        <authorList>
            <person name="Li Z."/>
            <person name="Zhang Z."/>
            <person name="Yan P."/>
            <person name="Huang S."/>
            <person name="Fei Z."/>
            <person name="Lin K."/>
        </authorList>
    </citation>
    <scope>NUCLEOTIDE SEQUENCE [LARGE SCALE GENOMIC DNA]</scope>
    <source>
        <strain evidence="3">cv. 9930</strain>
    </source>
</reference>
<evidence type="ECO:0000313" key="3">
    <source>
        <dbReference type="Proteomes" id="UP000029981"/>
    </source>
</evidence>
<protein>
    <submittedName>
        <fullName evidence="2">Uncharacterized protein</fullName>
    </submittedName>
</protein>
<dbReference type="InterPro" id="IPR007750">
    <property type="entry name" value="DUF674"/>
</dbReference>
<sequence length="111" mass="12610">MSSTSNSKEEMSLKLFIDKSKRKILFAEADKSFIDFLFAILTLPISSILGLVPVGAKAGPFTNLYNSVENLDAVNYFQENHLKNNLLKPKLHIPKSRIPLFPINDFLLNKW</sequence>
<keyword evidence="1" id="KW-0472">Membrane</keyword>
<dbReference type="STRING" id="3659.A0A0A0KLT0"/>
<evidence type="ECO:0000256" key="1">
    <source>
        <dbReference type="SAM" id="Phobius"/>
    </source>
</evidence>
<evidence type="ECO:0000313" key="2">
    <source>
        <dbReference type="EMBL" id="KGN50518.1"/>
    </source>
</evidence>
<dbReference type="AlphaFoldDB" id="A0A0A0KLT0"/>
<name>A0A0A0KLT0_CUCSA</name>
<dbReference type="PANTHER" id="PTHR33103:SF19">
    <property type="entry name" value="OS09G0544700 PROTEIN"/>
    <property type="match status" value="1"/>
</dbReference>
<dbReference type="Pfam" id="PF05056">
    <property type="entry name" value="DUF674"/>
    <property type="match status" value="1"/>
</dbReference>
<dbReference type="Gramene" id="KGN50518">
    <property type="protein sequence ID" value="KGN50518"/>
    <property type="gene ID" value="Csa_5G180315"/>
</dbReference>
<reference evidence="2 3" key="2">
    <citation type="journal article" date="2009" name="PLoS ONE">
        <title>An integrated genetic and cytogenetic map of the cucumber genome.</title>
        <authorList>
            <person name="Ren Y."/>
            <person name="Zhang Z."/>
            <person name="Liu J."/>
            <person name="Staub J.E."/>
            <person name="Han Y."/>
            <person name="Cheng Z."/>
            <person name="Li X."/>
            <person name="Lu J."/>
            <person name="Miao H."/>
            <person name="Kang H."/>
            <person name="Xie B."/>
            <person name="Gu X."/>
            <person name="Wang X."/>
            <person name="Du Y."/>
            <person name="Jin W."/>
            <person name="Huang S."/>
        </authorList>
    </citation>
    <scope>NUCLEOTIDE SEQUENCE [LARGE SCALE GENOMIC DNA]</scope>
    <source>
        <strain evidence="3">cv. 9930</strain>
    </source>
</reference>
<feature type="transmembrane region" description="Helical" evidence="1">
    <location>
        <begin position="36"/>
        <end position="56"/>
    </location>
</feature>